<organism evidence="2 3">
    <name type="scientific">Ruania alba</name>
    <dbReference type="NCBI Taxonomy" id="648782"/>
    <lineage>
        <taxon>Bacteria</taxon>
        <taxon>Bacillati</taxon>
        <taxon>Actinomycetota</taxon>
        <taxon>Actinomycetes</taxon>
        <taxon>Micrococcales</taxon>
        <taxon>Ruaniaceae</taxon>
        <taxon>Ruania</taxon>
    </lineage>
</organism>
<dbReference type="STRING" id="648782.SAMN04488554_1657"/>
<dbReference type="GO" id="GO:0004180">
    <property type="term" value="F:carboxypeptidase activity"/>
    <property type="evidence" value="ECO:0007669"/>
    <property type="project" value="UniProtKB-KW"/>
</dbReference>
<keyword evidence="2" id="KW-0645">Protease</keyword>
<dbReference type="AlphaFoldDB" id="A0A1H5GJC9"/>
<dbReference type="RefSeq" id="WP_089772483.1">
    <property type="nucleotide sequence ID" value="NZ_FNTX01000001.1"/>
</dbReference>
<name>A0A1H5GJC9_9MICO</name>
<dbReference type="Proteomes" id="UP000199220">
    <property type="component" value="Unassembled WGS sequence"/>
</dbReference>
<reference evidence="3" key="1">
    <citation type="submission" date="2016-10" db="EMBL/GenBank/DDBJ databases">
        <authorList>
            <person name="Varghese N."/>
            <person name="Submissions S."/>
        </authorList>
    </citation>
    <scope>NUCLEOTIDE SEQUENCE [LARGE SCALE GENOMIC DNA]</scope>
    <source>
        <strain evidence="3">DSM 21368</strain>
    </source>
</reference>
<gene>
    <name evidence="2" type="ORF">SAMN04488554_1657</name>
</gene>
<evidence type="ECO:0000313" key="3">
    <source>
        <dbReference type="Proteomes" id="UP000199220"/>
    </source>
</evidence>
<feature type="domain" description="Beta-lactamase-related" evidence="1">
    <location>
        <begin position="44"/>
        <end position="325"/>
    </location>
</feature>
<dbReference type="OrthoDB" id="9773047at2"/>
<keyword evidence="2" id="KW-0378">Hydrolase</keyword>
<proteinExistence type="predicted"/>
<dbReference type="Gene3D" id="3.40.710.10">
    <property type="entry name" value="DD-peptidase/beta-lactamase superfamily"/>
    <property type="match status" value="1"/>
</dbReference>
<dbReference type="InterPro" id="IPR050789">
    <property type="entry name" value="Diverse_Enzym_Activities"/>
</dbReference>
<dbReference type="PANTHER" id="PTHR43283">
    <property type="entry name" value="BETA-LACTAMASE-RELATED"/>
    <property type="match status" value="1"/>
</dbReference>
<dbReference type="Pfam" id="PF00144">
    <property type="entry name" value="Beta-lactamase"/>
    <property type="match status" value="1"/>
</dbReference>
<keyword evidence="2" id="KW-0121">Carboxypeptidase</keyword>
<keyword evidence="3" id="KW-1185">Reference proteome</keyword>
<sequence length="361" mass="39779">MTPPDTLDRLHAGLERLTRRRAPMPAPQVLVRTPDWDFTFGEHDRPFHSASISKVLAATLVTMLVERGDLDFDTPLGALLPASDTDPLPAAPGVDIASEVTVDHLLSHTSGLPDYFVTSRGHDTACSARTLTTDPDRLWTVPEILASTRNLPPVGRPGERFCYSDTGYTLLGRITEEITGTRFETALREHVFDRCGMSTTSTPHGDATVPADLAQLDIVPMWIRGHELSRALCLSAGRADGGIVTIPADLMRFQEALHTGQLITRDHLDRMRRPRNRFRRGIHYGAGMATIKFGEFAPPFLRGVAEPAGGIGLSATHMFYYPQQRAHVILNFHSTRAMSQSFRFHITLARLISRPAMSVGG</sequence>
<dbReference type="InterPro" id="IPR012338">
    <property type="entry name" value="Beta-lactam/transpept-like"/>
</dbReference>
<accession>A0A1H5GJC9</accession>
<dbReference type="SUPFAM" id="SSF56601">
    <property type="entry name" value="beta-lactamase/transpeptidase-like"/>
    <property type="match status" value="1"/>
</dbReference>
<dbReference type="InterPro" id="IPR001466">
    <property type="entry name" value="Beta-lactam-related"/>
</dbReference>
<evidence type="ECO:0000259" key="1">
    <source>
        <dbReference type="Pfam" id="PF00144"/>
    </source>
</evidence>
<evidence type="ECO:0000313" key="2">
    <source>
        <dbReference type="EMBL" id="SEE15228.1"/>
    </source>
</evidence>
<dbReference type="EMBL" id="FNTX01000001">
    <property type="protein sequence ID" value="SEE15228.1"/>
    <property type="molecule type" value="Genomic_DNA"/>
</dbReference>
<protein>
    <submittedName>
        <fullName evidence="2">D-alanyl-D-alanine carboxypeptidase</fullName>
    </submittedName>
</protein>